<sequence length="317" mass="37776">MYSLMIYFYMSLIFFMLMMIMMLMSVAFLTLFERKILGYIQDRKGPNKLSIIGLLQPFSDVIKLLNKEFYLIEKINTYYYLFMPMLILILSMFIWVIIPFYINLYSLKFGMMLMLSIMCLGVYPLMLMGWASNSNYSMLGAIRAIAQSVSYEVSLFLMLFSLILLIEGFSLDLFFLYQLNLYFCIFLFPLYLMFLVSMLIELNRTPFDLVEGESELVSGFNTEYYSGEFALIFMAEYLSIIFMSNLITLVFFGVYFFTFKFILIYMFHVFFVIWIRGVLPRIRYDNLMFMCWKKFLSLSLIYLMFIFGAKELFMMLS</sequence>
<feature type="transmembrane region" description="Helical" evidence="14">
    <location>
        <begin position="6"/>
        <end position="29"/>
    </location>
</feature>
<comment type="subcellular location">
    <subcellularLocation>
        <location evidence="2 12">Mitochondrion inner membrane</location>
        <topology evidence="2 12">Multi-pass membrane protein</topology>
    </subcellularLocation>
</comment>
<gene>
    <name evidence="15" type="primary">ND1</name>
</gene>
<dbReference type="EMBL" id="KT164621">
    <property type="protein sequence ID" value="ALO64463.1"/>
    <property type="molecule type" value="Genomic_DNA"/>
</dbReference>
<dbReference type="GO" id="GO:0003954">
    <property type="term" value="F:NADH dehydrogenase activity"/>
    <property type="evidence" value="ECO:0007669"/>
    <property type="project" value="TreeGrafter"/>
</dbReference>
<dbReference type="AlphaFoldDB" id="A0A0S2LTC7"/>
<feature type="transmembrane region" description="Helical" evidence="14">
    <location>
        <begin position="181"/>
        <end position="200"/>
    </location>
</feature>
<evidence type="ECO:0000256" key="1">
    <source>
        <dbReference type="ARBA" id="ARBA00003257"/>
    </source>
</evidence>
<evidence type="ECO:0000256" key="7">
    <source>
        <dbReference type="ARBA" id="ARBA00022792"/>
    </source>
</evidence>
<feature type="transmembrane region" description="Helical" evidence="14">
    <location>
        <begin position="224"/>
        <end position="242"/>
    </location>
</feature>
<keyword evidence="8 14" id="KW-1133">Transmembrane helix</keyword>
<organism evidence="15">
    <name type="scientific">Hylaeus confusus</name>
    <dbReference type="NCBI Taxonomy" id="1190791"/>
    <lineage>
        <taxon>Eukaryota</taxon>
        <taxon>Metazoa</taxon>
        <taxon>Ecdysozoa</taxon>
        <taxon>Arthropoda</taxon>
        <taxon>Hexapoda</taxon>
        <taxon>Insecta</taxon>
        <taxon>Pterygota</taxon>
        <taxon>Neoptera</taxon>
        <taxon>Endopterygota</taxon>
        <taxon>Hymenoptera</taxon>
        <taxon>Apocrita</taxon>
        <taxon>Aculeata</taxon>
        <taxon>Apoidea</taxon>
        <taxon>Anthophila</taxon>
        <taxon>Colletidae</taxon>
        <taxon>Hylaeinae</taxon>
        <taxon>Hylaeus</taxon>
        <taxon>Prosopis</taxon>
    </lineage>
</organism>
<evidence type="ECO:0000256" key="2">
    <source>
        <dbReference type="ARBA" id="ARBA00004448"/>
    </source>
</evidence>
<dbReference type="Pfam" id="PF00146">
    <property type="entry name" value="NADHdh"/>
    <property type="match status" value="1"/>
</dbReference>
<dbReference type="PANTHER" id="PTHR11432:SF3">
    <property type="entry name" value="NADH-UBIQUINONE OXIDOREDUCTASE CHAIN 1"/>
    <property type="match status" value="1"/>
</dbReference>
<dbReference type="InterPro" id="IPR001694">
    <property type="entry name" value="NADH_UbQ_OxRdtase_su1/FPO"/>
</dbReference>
<dbReference type="GO" id="GO:0005743">
    <property type="term" value="C:mitochondrial inner membrane"/>
    <property type="evidence" value="ECO:0007669"/>
    <property type="project" value="UniProtKB-SubCell"/>
</dbReference>
<keyword evidence="11 14" id="KW-0472">Membrane</keyword>
<dbReference type="EC" id="7.1.1.2" evidence="13"/>
<dbReference type="InterPro" id="IPR018086">
    <property type="entry name" value="NADH_UbQ_OxRdtase_su1_CS"/>
</dbReference>
<dbReference type="HAMAP" id="MF_01350">
    <property type="entry name" value="NDH1_NuoH"/>
    <property type="match status" value="1"/>
</dbReference>
<evidence type="ECO:0000256" key="9">
    <source>
        <dbReference type="ARBA" id="ARBA00023075"/>
    </source>
</evidence>
<feature type="transmembrane region" description="Helical" evidence="14">
    <location>
        <begin position="295"/>
        <end position="313"/>
    </location>
</feature>
<dbReference type="GO" id="GO:0008137">
    <property type="term" value="F:NADH dehydrogenase (ubiquinone) activity"/>
    <property type="evidence" value="ECO:0007669"/>
    <property type="project" value="UniProtKB-EC"/>
</dbReference>
<geneLocation type="mitochondrion" evidence="15"/>
<keyword evidence="6 12" id="KW-0812">Transmembrane</keyword>
<evidence type="ECO:0000256" key="10">
    <source>
        <dbReference type="ARBA" id="ARBA00023128"/>
    </source>
</evidence>
<evidence type="ECO:0000256" key="5">
    <source>
        <dbReference type="ARBA" id="ARBA00022448"/>
    </source>
</evidence>
<feature type="transmembrane region" description="Helical" evidence="14">
    <location>
        <begin position="151"/>
        <end position="169"/>
    </location>
</feature>
<evidence type="ECO:0000256" key="12">
    <source>
        <dbReference type="RuleBase" id="RU000471"/>
    </source>
</evidence>
<evidence type="ECO:0000256" key="11">
    <source>
        <dbReference type="ARBA" id="ARBA00023136"/>
    </source>
</evidence>
<evidence type="ECO:0000256" key="6">
    <source>
        <dbReference type="ARBA" id="ARBA00022692"/>
    </source>
</evidence>
<comment type="function">
    <text evidence="1">Core subunit of the mitochondrial membrane respiratory chain NADH dehydrogenase (Complex I) that is believed to belong to the minimal assembly required for catalysis. Complex I functions in the transfer of electrons from NADH to the respiratory chain. The immediate electron acceptor for the enzyme is believed to be ubiquinone.</text>
</comment>
<evidence type="ECO:0000256" key="14">
    <source>
        <dbReference type="SAM" id="Phobius"/>
    </source>
</evidence>
<dbReference type="PANTHER" id="PTHR11432">
    <property type="entry name" value="NADH DEHYDROGENASE SUBUNIT 1"/>
    <property type="match status" value="1"/>
</dbReference>
<feature type="transmembrane region" description="Helical" evidence="14">
    <location>
        <begin position="249"/>
        <end position="275"/>
    </location>
</feature>
<protein>
    <recommendedName>
        <fullName evidence="4 13">NADH-ubiquinone oxidoreductase chain 1</fullName>
        <ecNumber evidence="13">7.1.1.2</ecNumber>
    </recommendedName>
</protein>
<keyword evidence="12" id="KW-0520">NAD</keyword>
<keyword evidence="7" id="KW-0999">Mitochondrion inner membrane</keyword>
<evidence type="ECO:0000256" key="8">
    <source>
        <dbReference type="ARBA" id="ARBA00022989"/>
    </source>
</evidence>
<keyword evidence="5" id="KW-0813">Transport</keyword>
<name>A0A0S2LTC7_9HYME</name>
<feature type="transmembrane region" description="Helical" evidence="14">
    <location>
        <begin position="109"/>
        <end position="131"/>
    </location>
</feature>
<reference evidence="15" key="1">
    <citation type="submission" date="2015-06" db="EMBL/GenBank/DDBJ databases">
        <title>High-throughput detection of wild bee species with mitogenome skimming and resequencing (mt-S/R).</title>
        <authorList>
            <person name="Tang M."/>
            <person name="Hardman C."/>
            <person name="Ji Y."/>
            <person name="Meng G."/>
            <person name="Liu S."/>
            <person name="Tan M."/>
            <person name="Yang S."/>
            <person name="Yang C."/>
            <person name="Moss E."/>
            <person name="Nevard T."/>
            <person name="Potts S.G."/>
            <person name="Zhou X."/>
            <person name="Yu D.W."/>
        </authorList>
    </citation>
    <scope>NUCLEOTIDE SEQUENCE</scope>
</reference>
<comment type="similarity">
    <text evidence="3 12">Belongs to the complex I subunit 1 family.</text>
</comment>
<keyword evidence="10 13" id="KW-0496">Mitochondrion</keyword>
<evidence type="ECO:0000256" key="13">
    <source>
        <dbReference type="RuleBase" id="RU000473"/>
    </source>
</evidence>
<dbReference type="GO" id="GO:0009060">
    <property type="term" value="P:aerobic respiration"/>
    <property type="evidence" value="ECO:0007669"/>
    <property type="project" value="TreeGrafter"/>
</dbReference>
<comment type="catalytic activity">
    <reaction evidence="13">
        <text>a ubiquinone + NADH + 5 H(+)(in) = a ubiquinol + NAD(+) + 4 H(+)(out)</text>
        <dbReference type="Rhea" id="RHEA:29091"/>
        <dbReference type="Rhea" id="RHEA-COMP:9565"/>
        <dbReference type="Rhea" id="RHEA-COMP:9566"/>
        <dbReference type="ChEBI" id="CHEBI:15378"/>
        <dbReference type="ChEBI" id="CHEBI:16389"/>
        <dbReference type="ChEBI" id="CHEBI:17976"/>
        <dbReference type="ChEBI" id="CHEBI:57540"/>
        <dbReference type="ChEBI" id="CHEBI:57945"/>
        <dbReference type="EC" id="7.1.1.2"/>
    </reaction>
</comment>
<accession>A0A0S2LTC7</accession>
<evidence type="ECO:0000256" key="3">
    <source>
        <dbReference type="ARBA" id="ARBA00010535"/>
    </source>
</evidence>
<evidence type="ECO:0000313" key="15">
    <source>
        <dbReference type="EMBL" id="ALO64463.1"/>
    </source>
</evidence>
<keyword evidence="9 13" id="KW-0830">Ubiquinone</keyword>
<evidence type="ECO:0000256" key="4">
    <source>
        <dbReference type="ARBA" id="ARBA00021009"/>
    </source>
</evidence>
<proteinExistence type="inferred from homology"/>
<feature type="transmembrane region" description="Helical" evidence="14">
    <location>
        <begin position="78"/>
        <end position="102"/>
    </location>
</feature>
<dbReference type="PROSITE" id="PS00668">
    <property type="entry name" value="COMPLEX1_ND1_2"/>
    <property type="match status" value="1"/>
</dbReference>